<dbReference type="InterPro" id="IPR010144">
    <property type="entry name" value="CRISPR-assoc_prot_Csd1-typ"/>
</dbReference>
<reference evidence="1 2" key="1">
    <citation type="journal article" date="2021" name="ISME Commun">
        <title>Automated analysis of genomic sequences facilitates high-throughput and comprehensive description of bacteria.</title>
        <authorList>
            <person name="Hitch T.C.A."/>
        </authorList>
    </citation>
    <scope>NUCLEOTIDE SEQUENCE [LARGE SCALE GENOMIC DNA]</scope>
    <source>
        <strain evidence="1 2">Sanger_04</strain>
    </source>
</reference>
<dbReference type="Proteomes" id="UP001652461">
    <property type="component" value="Unassembled WGS sequence"/>
</dbReference>
<sequence length="657" mass="75983">MNWLESLCELYQKNEKIAGVYMKGRFDEDLILVPIYHSTLIAHITVFLDTAGEFINAKRVLKGEGLTIIPVTEASAIRTSNCAPHPLCDGLKYLAGDYGVYCGADGKKNTREFYKEYMAVLKAWKESQYSHPKLDAIYEYLQKGNLIRDLISCGCLILGENGLLSATDKLGTTAQADAMIRFIIAEEKTAVQASMEEKEYPDDEKCWKDLSLQKQYIKYCRWQDEASLHERSYATGEMVRVTYNNPKKIRNDADSGKLISFNDQAKKNHFLFEGLFPDANSSLHLGYEELQMAYNALKWVIRKQGTTFGDLCTVFYIGGEGDVIPSFAAGSEDIMKQYSNLVAEPGEEVSELQEYEIVQRDAEQFTKAMQGYGKLLSPNEKMHFLAFKAATPGRLAIVENHTIYTGDYLKRIEEWHRDISWLQRGYEGNYFYGSYNLKNIARILYGEDKDKSGRLTLKGKNVSMEQRITERLIGCILFGDPLPEDIVNRAVHLASRPQSYSKWYNWEQILSFACACIKKKWIEKNREECGVELRKDCTDRNYLYGRLLAIADRMEYRSFKQGESRETNAKKYMTAFSIHPFRTWMIIEQKVRYCQKKLKKTEALYYQRQIAEIMSLFRPGDYESQERLDGMYLMGFYNEATELQRYTLKNKGEEEHE</sequence>
<dbReference type="Pfam" id="PF09709">
    <property type="entry name" value="Cas_Csd1"/>
    <property type="match status" value="1"/>
</dbReference>
<accession>A0ABT2RTI9</accession>
<evidence type="ECO:0000313" key="1">
    <source>
        <dbReference type="EMBL" id="MCU6695629.1"/>
    </source>
</evidence>
<evidence type="ECO:0000313" key="2">
    <source>
        <dbReference type="Proteomes" id="UP001652461"/>
    </source>
</evidence>
<name>A0ABT2RTI9_9FIRM</name>
<keyword evidence="2" id="KW-1185">Reference proteome</keyword>
<protein>
    <submittedName>
        <fullName evidence="1">Type I-C CRISPR-associated protein Cas8c/Csd1</fullName>
    </submittedName>
</protein>
<gene>
    <name evidence="1" type="primary">cas8c</name>
    <name evidence="1" type="ORF">OCV63_01795</name>
</gene>
<dbReference type="EMBL" id="JAOQKC010000002">
    <property type="protein sequence ID" value="MCU6695629.1"/>
    <property type="molecule type" value="Genomic_DNA"/>
</dbReference>
<comment type="caution">
    <text evidence="1">The sequence shown here is derived from an EMBL/GenBank/DDBJ whole genome shotgun (WGS) entry which is preliminary data.</text>
</comment>
<dbReference type="NCBIfam" id="TIGR01863">
    <property type="entry name" value="cas_Csd1"/>
    <property type="match status" value="1"/>
</dbReference>
<organism evidence="1 2">
    <name type="scientific">Laedolimicola ammoniilytica</name>
    <dbReference type="NCBI Taxonomy" id="2981771"/>
    <lineage>
        <taxon>Bacteria</taxon>
        <taxon>Bacillati</taxon>
        <taxon>Bacillota</taxon>
        <taxon>Clostridia</taxon>
        <taxon>Lachnospirales</taxon>
        <taxon>Lachnospiraceae</taxon>
        <taxon>Laedolimicola</taxon>
    </lineage>
</organism>
<proteinExistence type="predicted"/>
<dbReference type="RefSeq" id="WP_158361722.1">
    <property type="nucleotide sequence ID" value="NZ_JAOQKC010000002.1"/>
</dbReference>